<comment type="function">
    <text evidence="3">Acts both as a biotin--[acetyl-CoA-carboxylase] ligase and a repressor.</text>
</comment>
<dbReference type="InterPro" id="IPR036388">
    <property type="entry name" value="WH-like_DNA-bd_sf"/>
</dbReference>
<dbReference type="AlphaFoldDB" id="A0A089QBB6"/>
<evidence type="ECO:0000256" key="3">
    <source>
        <dbReference type="HAMAP-Rule" id="MF_00978"/>
    </source>
</evidence>
<dbReference type="Pfam" id="PF03099">
    <property type="entry name" value="BPL_LplA_LipB"/>
    <property type="match status" value="1"/>
</dbReference>
<dbReference type="GO" id="GO:0006355">
    <property type="term" value="P:regulation of DNA-templated transcription"/>
    <property type="evidence" value="ECO:0007669"/>
    <property type="project" value="UniProtKB-UniRule"/>
</dbReference>
<dbReference type="Proteomes" id="UP000029488">
    <property type="component" value="Chromosome"/>
</dbReference>
<feature type="binding site" evidence="3">
    <location>
        <position position="186"/>
    </location>
    <ligand>
        <name>biotin</name>
        <dbReference type="ChEBI" id="CHEBI:57586"/>
    </ligand>
</feature>
<dbReference type="EMBL" id="NBEB01000017">
    <property type="protein sequence ID" value="OQQ86139.1"/>
    <property type="molecule type" value="Genomic_DNA"/>
</dbReference>
<evidence type="ECO:0000259" key="4">
    <source>
        <dbReference type="PROSITE" id="PS51733"/>
    </source>
</evidence>
<dbReference type="Pfam" id="PF02237">
    <property type="entry name" value="BPL_C"/>
    <property type="match status" value="1"/>
</dbReference>
<dbReference type="PANTHER" id="PTHR12835">
    <property type="entry name" value="BIOTIN PROTEIN LIGASE"/>
    <property type="match status" value="1"/>
</dbReference>
<keyword evidence="2 3" id="KW-0092">Biotin</keyword>
<dbReference type="SUPFAM" id="SSF46785">
    <property type="entry name" value="Winged helix' DNA-binding domain"/>
    <property type="match status" value="1"/>
</dbReference>
<dbReference type="GO" id="GO:0009249">
    <property type="term" value="P:protein lipoylation"/>
    <property type="evidence" value="ECO:0007669"/>
    <property type="project" value="UniProtKB-ARBA"/>
</dbReference>
<dbReference type="EMBL" id="CP020858">
    <property type="protein sequence ID" value="ARU19860.1"/>
    <property type="molecule type" value="Genomic_DNA"/>
</dbReference>
<dbReference type="InterPro" id="IPR045864">
    <property type="entry name" value="aa-tRNA-synth_II/BPL/LPL"/>
</dbReference>
<keyword evidence="3" id="KW-0238">DNA-binding</keyword>
<evidence type="ECO:0000256" key="2">
    <source>
        <dbReference type="ARBA" id="ARBA00023267"/>
    </source>
</evidence>
<evidence type="ECO:0000313" key="10">
    <source>
        <dbReference type="Proteomes" id="UP000192638"/>
    </source>
</evidence>
<dbReference type="PANTHER" id="PTHR12835:SF5">
    <property type="entry name" value="BIOTIN--PROTEIN LIGASE"/>
    <property type="match status" value="1"/>
</dbReference>
<dbReference type="EC" id="6.3.4.15" evidence="3"/>
<dbReference type="InterPro" id="IPR004408">
    <property type="entry name" value="Biotin_CoA_COase_ligase"/>
</dbReference>
<gene>
    <name evidence="3 5" type="primary">birA</name>
    <name evidence="7" type="ORF">B6U60_01315</name>
    <name evidence="6" type="ORF">B7R82_07770</name>
    <name evidence="5" type="ORF">LSJ_0308c</name>
    <name evidence="8" type="ORF">QFE45_01585</name>
</gene>
<keyword evidence="3" id="KW-0804">Transcription</keyword>
<dbReference type="Proteomes" id="UP000195378">
    <property type="component" value="Chromosome"/>
</dbReference>
<feature type="domain" description="BPL/LPL catalytic" evidence="4">
    <location>
        <begin position="81"/>
        <end position="262"/>
    </location>
</feature>
<dbReference type="Pfam" id="PF08279">
    <property type="entry name" value="HTH_11"/>
    <property type="match status" value="1"/>
</dbReference>
<keyword evidence="1 3" id="KW-0436">Ligase</keyword>
<dbReference type="GO" id="GO:0003677">
    <property type="term" value="F:DNA binding"/>
    <property type="evidence" value="ECO:0007669"/>
    <property type="project" value="UniProtKB-UniRule"/>
</dbReference>
<evidence type="ECO:0000313" key="7">
    <source>
        <dbReference type="EMBL" id="OQQ86139.1"/>
    </source>
</evidence>
<protein>
    <recommendedName>
        <fullName evidence="3">Bifunctional ligase/repressor BirA</fullName>
    </recommendedName>
    <alternativeName>
        <fullName evidence="3">Biotin--[acetyl-CoA-carboxylase] ligase</fullName>
        <ecNumber evidence="3">6.3.4.15</ecNumber>
    </alternativeName>
    <alternativeName>
        <fullName evidence="3">Biotin--protein ligase</fullName>
    </alternativeName>
    <alternativeName>
        <fullName evidence="3">Biotin-[acetyl-CoA carboxylase] synthetase</fullName>
    </alternativeName>
</protein>
<dbReference type="GO" id="GO:0004077">
    <property type="term" value="F:biotin--[biotin carboxyl-carrier protein] ligase activity"/>
    <property type="evidence" value="ECO:0007669"/>
    <property type="project" value="UniProtKB-UniRule"/>
</dbReference>
<keyword evidence="3" id="KW-0805">Transcription regulation</keyword>
<sequence length="321" mass="36082">MNTEKAVLNYFIQNLGNYTSGEELSNKLNISRTAVWKAVKQLKEQGYEISSKTRKGYCLVDNGVLNTAFINKYLHTDNLDLHVYETIGSTNSEAKNISSQRHSTEPLVIISDQQTAGYGRYGRKFESPKNTGIYMSILLENQHQNDLNPGLLTTAVAIAVSRTIKKLFHKDTEIKWVNDVLLDGKKICGILTEGVANLETQSISQVIIGIGINYTTPLEVFPAELRERVGSLKELAEKYHVSRNMFIACCLDEFFAIYRNYTSADFMDEYRKLSVVIGKEVRIKQGNKIITGVVSTIDDLGRIVLTDGQIFSSGEVTKIRY</sequence>
<evidence type="ECO:0000313" key="11">
    <source>
        <dbReference type="Proteomes" id="UP000195378"/>
    </source>
</evidence>
<dbReference type="InterPro" id="IPR030855">
    <property type="entry name" value="Bifunct_BirA"/>
</dbReference>
<comment type="similarity">
    <text evidence="3">Belongs to the biotin--protein ligase family.</text>
</comment>
<dbReference type="Gene3D" id="1.10.10.10">
    <property type="entry name" value="Winged helix-like DNA-binding domain superfamily/Winged helix DNA-binding domain"/>
    <property type="match status" value="1"/>
</dbReference>
<dbReference type="Gene3D" id="3.30.930.10">
    <property type="entry name" value="Bira Bifunctional Protein, Domain 2"/>
    <property type="match status" value="1"/>
</dbReference>
<dbReference type="InterPro" id="IPR004143">
    <property type="entry name" value="BPL_LPL_catalytic"/>
</dbReference>
<feature type="binding site" evidence="3">
    <location>
        <position position="114"/>
    </location>
    <ligand>
        <name>biotin</name>
        <dbReference type="ChEBI" id="CHEBI:57586"/>
    </ligand>
</feature>
<dbReference type="GO" id="GO:0016740">
    <property type="term" value="F:transferase activity"/>
    <property type="evidence" value="ECO:0007669"/>
    <property type="project" value="UniProtKB-ARBA"/>
</dbReference>
<evidence type="ECO:0000313" key="9">
    <source>
        <dbReference type="Proteomes" id="UP000029488"/>
    </source>
</evidence>
<dbReference type="PROSITE" id="PS51733">
    <property type="entry name" value="BPL_LPL_CATALYTIC"/>
    <property type="match status" value="1"/>
</dbReference>
<dbReference type="RefSeq" id="WP_034982703.1">
    <property type="nucleotide sequence ID" value="NZ_CP007646.1"/>
</dbReference>
<dbReference type="KEGG" id="lsj:LSJ_0308c"/>
<proteinExistence type="inferred from homology"/>
<accession>A0A089QBB6</accession>
<reference evidence="6 11" key="3">
    <citation type="submission" date="2017-04" db="EMBL/GenBank/DDBJ databases">
        <title>Complete genome sequence of Lactobacillus salivarius ZLS006, a probiotic strain isolated from healthy piglet.</title>
        <authorList>
            <person name="Zhang D."/>
        </authorList>
    </citation>
    <scope>NUCLEOTIDE SEQUENCE [LARGE SCALE GENOMIC DNA]</scope>
    <source>
        <strain evidence="6 11">ZLS006</strain>
    </source>
</reference>
<dbReference type="EMBL" id="CP123971">
    <property type="protein sequence ID" value="WII28850.1"/>
    <property type="molecule type" value="Genomic_DNA"/>
</dbReference>
<dbReference type="HAMAP" id="MF_00978">
    <property type="entry name" value="Bifunct_BirA"/>
    <property type="match status" value="1"/>
</dbReference>
<reference evidence="7 10" key="2">
    <citation type="submission" date="2017-03" db="EMBL/GenBank/DDBJ databases">
        <title>Phylogenomics and comparative genomics of Lactobacillus salivarius, a mammalian gut commensal.</title>
        <authorList>
            <person name="Harris H.M."/>
        </authorList>
    </citation>
    <scope>NUCLEOTIDE SEQUENCE [LARGE SCALE GENOMIC DNA]</scope>
    <source>
        <strain evidence="7 10">LMG 14477</strain>
    </source>
</reference>
<evidence type="ECO:0000313" key="5">
    <source>
        <dbReference type="EMBL" id="AIR10050.1"/>
    </source>
</evidence>
<dbReference type="GO" id="GO:0005524">
    <property type="term" value="F:ATP binding"/>
    <property type="evidence" value="ECO:0007669"/>
    <property type="project" value="UniProtKB-UniRule"/>
</dbReference>
<name>A0A089QBB6_9LACO</name>
<dbReference type="InterPro" id="IPR036390">
    <property type="entry name" value="WH_DNA-bd_sf"/>
</dbReference>
<organism evidence="5 9">
    <name type="scientific">Ligilactobacillus salivarius</name>
    <dbReference type="NCBI Taxonomy" id="1624"/>
    <lineage>
        <taxon>Bacteria</taxon>
        <taxon>Bacillati</taxon>
        <taxon>Bacillota</taxon>
        <taxon>Bacilli</taxon>
        <taxon>Lactobacillales</taxon>
        <taxon>Lactobacillaceae</taxon>
        <taxon>Ligilactobacillus</taxon>
    </lineage>
</organism>
<keyword evidence="3" id="KW-0067">ATP-binding</keyword>
<evidence type="ECO:0000313" key="8">
    <source>
        <dbReference type="EMBL" id="WII28850.1"/>
    </source>
</evidence>
<reference evidence="5 9" key="1">
    <citation type="journal article" date="2014" name="BMC Genomics">
        <title>Unusual genome complexity in Lactobacillus salivarius JCM1046.</title>
        <authorList>
            <person name="Raftis E.J."/>
            <person name="Forde B.M."/>
            <person name="Claesson M.J."/>
            <person name="O'Toole P.W."/>
        </authorList>
    </citation>
    <scope>NUCLEOTIDE SEQUENCE [LARGE SCALE GENOMIC DNA]</scope>
    <source>
        <strain evidence="5 9">JCM1046</strain>
    </source>
</reference>
<keyword evidence="3" id="KW-0678">Repressor</keyword>
<feature type="DNA-binding region" description="H-T-H motif" evidence="3">
    <location>
        <begin position="21"/>
        <end position="40"/>
    </location>
</feature>
<dbReference type="EMBL" id="CP007646">
    <property type="protein sequence ID" value="AIR10050.1"/>
    <property type="molecule type" value="Genomic_DNA"/>
</dbReference>
<feature type="binding site" evidence="3">
    <location>
        <begin position="89"/>
        <end position="91"/>
    </location>
    <ligand>
        <name>biotin</name>
        <dbReference type="ChEBI" id="CHEBI:57586"/>
    </ligand>
</feature>
<dbReference type="Proteomes" id="UP000192638">
    <property type="component" value="Unassembled WGS sequence"/>
</dbReference>
<dbReference type="Proteomes" id="UP001231316">
    <property type="component" value="Chromosome"/>
</dbReference>
<comment type="caution">
    <text evidence="3">Lacks conserved residue(s) required for the propagation of feature annotation.</text>
</comment>
<keyword evidence="3" id="KW-0547">Nucleotide-binding</keyword>
<dbReference type="NCBIfam" id="TIGR00121">
    <property type="entry name" value="birA_ligase"/>
    <property type="match status" value="1"/>
</dbReference>
<dbReference type="GO" id="GO:0005737">
    <property type="term" value="C:cytoplasm"/>
    <property type="evidence" value="ECO:0007669"/>
    <property type="project" value="TreeGrafter"/>
</dbReference>
<dbReference type="InterPro" id="IPR013196">
    <property type="entry name" value="HTH_11"/>
</dbReference>
<dbReference type="InterPro" id="IPR003142">
    <property type="entry name" value="BPL_C"/>
</dbReference>
<comment type="catalytic activity">
    <reaction evidence="3">
        <text>biotin + L-lysyl-[protein] + ATP = N(6)-biotinyl-L-lysyl-[protein] + AMP + diphosphate + H(+)</text>
        <dbReference type="Rhea" id="RHEA:11756"/>
        <dbReference type="Rhea" id="RHEA-COMP:9752"/>
        <dbReference type="Rhea" id="RHEA-COMP:10505"/>
        <dbReference type="ChEBI" id="CHEBI:15378"/>
        <dbReference type="ChEBI" id="CHEBI:29969"/>
        <dbReference type="ChEBI" id="CHEBI:30616"/>
        <dbReference type="ChEBI" id="CHEBI:33019"/>
        <dbReference type="ChEBI" id="CHEBI:57586"/>
        <dbReference type="ChEBI" id="CHEBI:83144"/>
        <dbReference type="ChEBI" id="CHEBI:456215"/>
        <dbReference type="EC" id="6.3.4.15"/>
    </reaction>
</comment>
<dbReference type="SUPFAM" id="SSF55681">
    <property type="entry name" value="Class II aaRS and biotin synthetases"/>
    <property type="match status" value="1"/>
</dbReference>
<dbReference type="CDD" id="cd16442">
    <property type="entry name" value="BPL"/>
    <property type="match status" value="1"/>
</dbReference>
<evidence type="ECO:0000313" key="6">
    <source>
        <dbReference type="EMBL" id="ARU19860.1"/>
    </source>
</evidence>
<reference evidence="8" key="4">
    <citation type="submission" date="2023-04" db="EMBL/GenBank/DDBJ databases">
        <title>Four porcine-derived lactic acid bacteria strains analyses and their evaluation as potential probiotics based on genomics.</title>
        <authorList>
            <person name="Niu D."/>
        </authorList>
    </citation>
    <scope>NUCLEOTIDE SEQUENCE</scope>
    <source>
        <strain evidence="8">ZSA5</strain>
    </source>
</reference>
<evidence type="ECO:0000256" key="1">
    <source>
        <dbReference type="ARBA" id="ARBA00022598"/>
    </source>
</evidence>